<name>A0ABR1J2N0_9AGAR</name>
<sequence length="64" mass="6799">MSSGKETPNKQKASSSEGSSSNTQWFNDNRYANGVNNGGGTVNFHVPPNPPKGGGMQVLKQYTI</sequence>
<accession>A0ABR1J2N0</accession>
<feature type="compositionally biased region" description="Polar residues" evidence="1">
    <location>
        <begin position="1"/>
        <end position="13"/>
    </location>
</feature>
<evidence type="ECO:0000313" key="2">
    <source>
        <dbReference type="EMBL" id="KAK7444334.1"/>
    </source>
</evidence>
<feature type="region of interest" description="Disordered" evidence="1">
    <location>
        <begin position="1"/>
        <end position="64"/>
    </location>
</feature>
<evidence type="ECO:0000256" key="1">
    <source>
        <dbReference type="SAM" id="MobiDB-lite"/>
    </source>
</evidence>
<comment type="caution">
    <text evidence="2">The sequence shown here is derived from an EMBL/GenBank/DDBJ whole genome shotgun (WGS) entry which is preliminary data.</text>
</comment>
<protein>
    <submittedName>
        <fullName evidence="2">Uncharacterized protein</fullName>
    </submittedName>
</protein>
<keyword evidence="3" id="KW-1185">Reference proteome</keyword>
<gene>
    <name evidence="2" type="ORF">VKT23_015346</name>
</gene>
<dbReference type="Proteomes" id="UP001498398">
    <property type="component" value="Unassembled WGS sequence"/>
</dbReference>
<dbReference type="EMBL" id="JBANRG010000051">
    <property type="protein sequence ID" value="KAK7444334.1"/>
    <property type="molecule type" value="Genomic_DNA"/>
</dbReference>
<proteinExistence type="predicted"/>
<reference evidence="2 3" key="1">
    <citation type="submission" date="2024-01" db="EMBL/GenBank/DDBJ databases">
        <title>A draft genome for the cacao thread blight pathogen Marasmiellus scandens.</title>
        <authorList>
            <person name="Baruah I.K."/>
            <person name="Leung J."/>
            <person name="Bukari Y."/>
            <person name="Amoako-Attah I."/>
            <person name="Meinhardt L.W."/>
            <person name="Bailey B.A."/>
            <person name="Cohen S.P."/>
        </authorList>
    </citation>
    <scope>NUCLEOTIDE SEQUENCE [LARGE SCALE GENOMIC DNA]</scope>
    <source>
        <strain evidence="2 3">GH-19</strain>
    </source>
</reference>
<evidence type="ECO:0000313" key="3">
    <source>
        <dbReference type="Proteomes" id="UP001498398"/>
    </source>
</evidence>
<organism evidence="2 3">
    <name type="scientific">Marasmiellus scandens</name>
    <dbReference type="NCBI Taxonomy" id="2682957"/>
    <lineage>
        <taxon>Eukaryota</taxon>
        <taxon>Fungi</taxon>
        <taxon>Dikarya</taxon>
        <taxon>Basidiomycota</taxon>
        <taxon>Agaricomycotina</taxon>
        <taxon>Agaricomycetes</taxon>
        <taxon>Agaricomycetidae</taxon>
        <taxon>Agaricales</taxon>
        <taxon>Marasmiineae</taxon>
        <taxon>Omphalotaceae</taxon>
        <taxon>Marasmiellus</taxon>
    </lineage>
</organism>